<comment type="caution">
    <text evidence="1">The sequence shown here is derived from an EMBL/GenBank/DDBJ whole genome shotgun (WGS) entry which is preliminary data.</text>
</comment>
<dbReference type="Gene3D" id="3.30.420.40">
    <property type="match status" value="1"/>
</dbReference>
<proteinExistence type="predicted"/>
<sequence length="120" mass="13085">MSQTKLFPKFVSPRPPLLGLDISDNAVRLVALGRKGSQYELLHADAEDLPDGILRDRDIADGATVSKALRTLLDRSRIRIKSVATALPVNAVIIKVISLPADLDSMGIDGQARWKCLLIQ</sequence>
<evidence type="ECO:0008006" key="3">
    <source>
        <dbReference type="Google" id="ProtNLM"/>
    </source>
</evidence>
<evidence type="ECO:0000313" key="2">
    <source>
        <dbReference type="Proteomes" id="UP000095008"/>
    </source>
</evidence>
<dbReference type="AlphaFoldDB" id="A0A1C2J1Q9"/>
<dbReference type="Pfam" id="PF11104">
    <property type="entry name" value="PilM_2"/>
    <property type="match status" value="1"/>
</dbReference>
<protein>
    <recommendedName>
        <fullName evidence="3">Pilus assembly protein PilM</fullName>
    </recommendedName>
</protein>
<gene>
    <name evidence="1" type="ORF">A6M23_19005</name>
</gene>
<dbReference type="RefSeq" id="WP_065974576.1">
    <property type="nucleotide sequence ID" value="NZ_LGYM01000038.1"/>
</dbReference>
<organism evidence="1 2">
    <name type="scientific">Acidithiobacillus thiooxidans</name>
    <name type="common">Thiobacillus thiooxidans</name>
    <dbReference type="NCBI Taxonomy" id="930"/>
    <lineage>
        <taxon>Bacteria</taxon>
        <taxon>Pseudomonadati</taxon>
        <taxon>Pseudomonadota</taxon>
        <taxon>Acidithiobacillia</taxon>
        <taxon>Acidithiobacillales</taxon>
        <taxon>Acidithiobacillaceae</taxon>
        <taxon>Acidithiobacillus</taxon>
    </lineage>
</organism>
<dbReference type="Proteomes" id="UP000095008">
    <property type="component" value="Unassembled WGS sequence"/>
</dbReference>
<keyword evidence="2" id="KW-1185">Reference proteome</keyword>
<dbReference type="OrthoDB" id="9773403at2"/>
<evidence type="ECO:0000313" key="1">
    <source>
        <dbReference type="EMBL" id="OCX68133.1"/>
    </source>
</evidence>
<name>A0A1C2J1Q9_ACITH</name>
<reference evidence="1" key="1">
    <citation type="journal article" date="2016" name="Int. J. Mol. Sci.">
        <title>Comparative genomics of the extreme acidophile Acidithiobacillus thiooxidans reveals intraspecific divergence and niche adaptation.</title>
        <authorList>
            <person name="Zhang X."/>
            <person name="Feng X."/>
            <person name="Tao J."/>
            <person name="Ma L."/>
            <person name="Xiao Y."/>
            <person name="Liang Y."/>
            <person name="Liu X."/>
            <person name="Yin H."/>
        </authorList>
    </citation>
    <scope>NUCLEOTIDE SEQUENCE [LARGE SCALE GENOMIC DNA]</scope>
    <source>
        <strain evidence="1">DXS-W</strain>
    </source>
</reference>
<dbReference type="InterPro" id="IPR005883">
    <property type="entry name" value="PilM"/>
</dbReference>
<dbReference type="EMBL" id="LWRY01000277">
    <property type="protein sequence ID" value="OCX68133.1"/>
    <property type="molecule type" value="Genomic_DNA"/>
</dbReference>
<accession>A0A1C2J1Q9</accession>